<feature type="domain" description="Alpha-2-macroglobulin bait region" evidence="3">
    <location>
        <begin position="984"/>
        <end position="1126"/>
    </location>
</feature>
<sequence>MKNLFRFLLLSIFLISCQDETPPETDNLFKFKEFISYHSQGRVSIAKPIRINLAQPLEQYELSQEIPASYLEISPNVKGKLYVENNNSLVFQPNENLKPNTEYQVTLKLSELYDDIGDDFKKFSFSFKTIQPNFKVNLGNLQSYSKEWQYVTGDIEASDVIDFSKAKKLIKASQDKKSLSIKWQDEAQDGNYFRFKIDSIKRQVDDSQVRIEWDGEAIDADHKAQNDFDIPGQNNFTIIDIKTNLAQQSSLAINFSDPLDEKQNFKGLITIKDQNNLRFEVDGNLLNVYPSTRITGQVNINIFKGIKNNSGYSLKKDFLETVSFEQLKPAVRLLSKGVILPSSASTPIYFESVNLSAVDVRVIKVFEDNMLQFLQSGNLNSQNNYNIRRVGRRIAKKTISLSHENDLESNSWKAYAINISDFIKADPGAMYQIEISFKKEYSNYECAETNDLSENEEVNETDFTSVEEELEEQYWNNEIYDWRNTPYNWQERDNPCDLSYYDEDRFASINVLGSDLGLIVKESNNRSYHFATTNLITAQPEGGVTVELYNFQQQLISSIRTNQEGFALSDNAEKAAFAIARQGENYAYAKLDGGNALSLSKFDVSGKILKKGLKGLIYAERGVHRPGDTIHLTFALNDKANPLPKNHPVKLQVTDARGKLMKQEVLSENKDSQNAKNGFYYFPIITEDSSPTGNWNATVFVGGASFSKTIRVATVKPNRLKIALDFDDEILDASKAISGKLSSTWLHGSPARNLKAEMEVTLTSQNNAFEEFPQYNFTDPVRDFEKIEMPILESQLSEKGEVNFSKNINLNKNAPGMLKATFLTKVFEGGGDFSIDVFSKKLAPYNYFVGLLAPDPHQYGAYYTDENTVFDVLTVNAQGELAGNRELEVKVFEIEWRWWWSRGKDNLSRYDNTNTYKPVKEFTVTTNAEGKGQFTVNIPERQSGRYLVRVIDKVSGHATGETVYFYRNWSKRPTSGDAESAKMLVFSSDKDAYKVGEDAVITFPSGNKGRAFISIENGTEVISKQWVDTQKGETQVSIPLTEEMAPNVYVNISLIQPHEQTKNDLPIRLYGIIPLMVENPNTKLNPDIEMPQVLKPEQKYSIKVSEENAKEMTYTLAVVDEGLLDLTRFTTPNIHAAFYAREALGVKTFDVFDDVIGAFSGSVDQIYEIGGGDAAAGAKNRKADRFKPVVTYLGPFHLQKGETQTHELYMPNYVGSVRTMLIAGDHKKAAYGNAEKTVPVRKPLMVLASLPRKLSPGEKVTLPVTVFAMEDKVKNVSVSIKESEAFSPIGSTSKNISFNEIGEQIVNFEFEVKSSNQPQNFQIYASGNGEKAKTSIEIDVENPNPISQISKTYTLEGKEMKEINFEAFGVEGSNSASIEFSTLPAMDYNKRMDYLIRYPHGCLEQTTSAGFPQLFLGDVFDITFNKKKEIEENIKQVIQRLNKFQTHNGGLTYWPGQTEIDEWSTNYAGHFMLEAKKKGYALPISFLSNWLSYQQNQARQWRNSYTRYNSSLTQAYRLYTLALAGKPELAAMNRLRESGEMSNDAKWRLAAAYAFAGKESVAQQISETANINFKPEKYNYYTYGSPFRNRAMALETMVLLGDDQQRELSVSLAKNLSSQRWFSTQETSYALMALAKMANENGGKAIEINYELNGESSNVKTKKALAERTLDIQRGTNSLMLKNLRDNRLFVTVSQSGKLTLGEELIDQSNLVMKTQFIDGAGNPIDVSNLKQGTQIIAQVAVTNTSMDAVSNVALSQIFPSGWEVINTSFTDLGEGVNSEADYQDIRDDRVKYYFSVDANKTKVFNIKLNASYLGTYYLPGAQVEAMYDATYFARTQGNWVKVVQ</sequence>
<dbReference type="Pfam" id="PF17962">
    <property type="entry name" value="bMG6"/>
    <property type="match status" value="1"/>
</dbReference>
<dbReference type="InterPro" id="IPR032812">
    <property type="entry name" value="SbsA_Ig"/>
</dbReference>
<proteinExistence type="inferred from homology"/>
<comment type="similarity">
    <text evidence="1">Belongs to the protease inhibitor I39 (alpha-2-macroglobulin) family. Bacterial alpha-2-macroglobulin subfamily.</text>
</comment>
<dbReference type="PANTHER" id="PTHR40094:SF1">
    <property type="entry name" value="UBIQUITIN DOMAIN-CONTAINING PROTEIN"/>
    <property type="match status" value="1"/>
</dbReference>
<dbReference type="Proteomes" id="UP000198820">
    <property type="component" value="Unassembled WGS sequence"/>
</dbReference>
<dbReference type="InterPro" id="IPR011625">
    <property type="entry name" value="A2M_N_BRD"/>
</dbReference>
<dbReference type="Gene3D" id="1.50.10.20">
    <property type="match status" value="1"/>
</dbReference>
<dbReference type="STRING" id="908615.SAMN05421540_101178"/>
<dbReference type="InterPro" id="IPR051802">
    <property type="entry name" value="YfhM-like"/>
</dbReference>
<evidence type="ECO:0000259" key="4">
    <source>
        <dbReference type="SMART" id="SM01360"/>
    </source>
</evidence>
<dbReference type="SUPFAM" id="SSF48239">
    <property type="entry name" value="Terpenoid cyclases/Protein prenyltransferases"/>
    <property type="match status" value="1"/>
</dbReference>
<dbReference type="Pfam" id="PF13205">
    <property type="entry name" value="Big_5"/>
    <property type="match status" value="1"/>
</dbReference>
<evidence type="ECO:0000256" key="2">
    <source>
        <dbReference type="ARBA" id="ARBA00022729"/>
    </source>
</evidence>
<dbReference type="InterPro" id="IPR041203">
    <property type="entry name" value="Bact_A2M_MG5"/>
</dbReference>
<dbReference type="InterPro" id="IPR021868">
    <property type="entry name" value="Alpha_2_Macroglob_MG3"/>
</dbReference>
<dbReference type="Gene3D" id="2.60.40.1930">
    <property type="match status" value="1"/>
</dbReference>
<dbReference type="Pfam" id="PF17972">
    <property type="entry name" value="bMG5"/>
    <property type="match status" value="1"/>
</dbReference>
<dbReference type="InterPro" id="IPR047565">
    <property type="entry name" value="Alpha-macroglob_thiol-ester_cl"/>
</dbReference>
<dbReference type="EMBL" id="FNQF01000001">
    <property type="protein sequence ID" value="SDZ75748.1"/>
    <property type="molecule type" value="Genomic_DNA"/>
</dbReference>
<dbReference type="InterPro" id="IPR041462">
    <property type="entry name" value="Bact_A2M_MG6"/>
</dbReference>
<evidence type="ECO:0000313" key="6">
    <source>
        <dbReference type="Proteomes" id="UP000198820"/>
    </source>
</evidence>
<dbReference type="Pfam" id="PF00207">
    <property type="entry name" value="A2M"/>
    <property type="match status" value="1"/>
</dbReference>
<reference evidence="5 6" key="1">
    <citation type="submission" date="2016-10" db="EMBL/GenBank/DDBJ databases">
        <authorList>
            <person name="de Groot N.N."/>
        </authorList>
    </citation>
    <scope>NUCLEOTIDE SEQUENCE [LARGE SCALE GENOMIC DNA]</scope>
    <source>
        <strain evidence="5 6">DSM 23581</strain>
    </source>
</reference>
<protein>
    <recommendedName>
        <fullName evidence="7">Alpha-2-macroglobulin family N-terminal region</fullName>
    </recommendedName>
</protein>
<dbReference type="Gene3D" id="2.60.40.3710">
    <property type="match status" value="1"/>
</dbReference>
<organism evidence="5 6">
    <name type="scientific">Psychroflexus halocasei</name>
    <dbReference type="NCBI Taxonomy" id="908615"/>
    <lineage>
        <taxon>Bacteria</taxon>
        <taxon>Pseudomonadati</taxon>
        <taxon>Bacteroidota</taxon>
        <taxon>Flavobacteriia</taxon>
        <taxon>Flavobacteriales</taxon>
        <taxon>Flavobacteriaceae</taxon>
        <taxon>Psychroflexus</taxon>
    </lineage>
</organism>
<dbReference type="Pfam" id="PF01835">
    <property type="entry name" value="MG2"/>
    <property type="match status" value="1"/>
</dbReference>
<dbReference type="SMART" id="SM01360">
    <property type="entry name" value="A2M"/>
    <property type="match status" value="1"/>
</dbReference>
<dbReference type="InterPro" id="IPR002890">
    <property type="entry name" value="MG2"/>
</dbReference>
<dbReference type="SMART" id="SM01419">
    <property type="entry name" value="Thiol-ester_cl"/>
    <property type="match status" value="1"/>
</dbReference>
<evidence type="ECO:0000313" key="5">
    <source>
        <dbReference type="EMBL" id="SDZ75748.1"/>
    </source>
</evidence>
<keyword evidence="6" id="KW-1185">Reference proteome</keyword>
<feature type="domain" description="Alpha-2-macroglobulin" evidence="4">
    <location>
        <begin position="1191"/>
        <end position="1280"/>
    </location>
</feature>
<accession>A0A1H3VNQ1</accession>
<dbReference type="Pfam" id="PF07703">
    <property type="entry name" value="A2M_BRD"/>
    <property type="match status" value="1"/>
</dbReference>
<evidence type="ECO:0000259" key="3">
    <source>
        <dbReference type="SMART" id="SM01359"/>
    </source>
</evidence>
<evidence type="ECO:0000256" key="1">
    <source>
        <dbReference type="ARBA" id="ARBA00010556"/>
    </source>
</evidence>
<dbReference type="PROSITE" id="PS51257">
    <property type="entry name" value="PROKAR_LIPOPROTEIN"/>
    <property type="match status" value="1"/>
</dbReference>
<dbReference type="GO" id="GO:0004866">
    <property type="term" value="F:endopeptidase inhibitor activity"/>
    <property type="evidence" value="ECO:0007669"/>
    <property type="project" value="InterPro"/>
</dbReference>
<keyword evidence="2" id="KW-0732">Signal</keyword>
<dbReference type="PANTHER" id="PTHR40094">
    <property type="entry name" value="ALPHA-2-MACROGLOBULIN HOMOLOG"/>
    <property type="match status" value="1"/>
</dbReference>
<evidence type="ECO:0008006" key="7">
    <source>
        <dbReference type="Google" id="ProtNLM"/>
    </source>
</evidence>
<dbReference type="InterPro" id="IPR008930">
    <property type="entry name" value="Terpenoid_cyclase/PrenylTrfase"/>
</dbReference>
<dbReference type="RefSeq" id="WP_093238094.1">
    <property type="nucleotide sequence ID" value="NZ_FNQF01000001.1"/>
</dbReference>
<name>A0A1H3VNQ1_9FLAO</name>
<dbReference type="InterPro" id="IPR041246">
    <property type="entry name" value="Bact_MG10"/>
</dbReference>
<gene>
    <name evidence="5" type="ORF">SAMN05421540_101178</name>
</gene>
<dbReference type="SMART" id="SM01359">
    <property type="entry name" value="A2M_N_2"/>
    <property type="match status" value="1"/>
</dbReference>
<dbReference type="CDD" id="cd02891">
    <property type="entry name" value="A2M_like"/>
    <property type="match status" value="1"/>
</dbReference>
<dbReference type="Pfam" id="PF11974">
    <property type="entry name" value="bMG3"/>
    <property type="match status" value="1"/>
</dbReference>
<dbReference type="InterPro" id="IPR001599">
    <property type="entry name" value="Macroglobln_a2"/>
</dbReference>
<dbReference type="Pfam" id="PF17973">
    <property type="entry name" value="bMG10"/>
    <property type="match status" value="1"/>
</dbReference>